<dbReference type="InterPro" id="IPR007831">
    <property type="entry name" value="T2SS_GspE_N"/>
</dbReference>
<dbReference type="GO" id="GO:0005886">
    <property type="term" value="C:plasma membrane"/>
    <property type="evidence" value="ECO:0007669"/>
    <property type="project" value="TreeGrafter"/>
</dbReference>
<evidence type="ECO:0000256" key="1">
    <source>
        <dbReference type="SAM" id="MobiDB-lite"/>
    </source>
</evidence>
<dbReference type="EMBL" id="JMCB01000021">
    <property type="protein sequence ID" value="KFE62531.1"/>
    <property type="molecule type" value="Genomic_DNA"/>
</dbReference>
<feature type="domain" description="Type II secretion system protein GspE N-terminal" evidence="2">
    <location>
        <begin position="59"/>
        <end position="147"/>
    </location>
</feature>
<feature type="region of interest" description="Disordered" evidence="1">
    <location>
        <begin position="149"/>
        <end position="243"/>
    </location>
</feature>
<proteinExistence type="predicted"/>
<feature type="compositionally biased region" description="Low complexity" evidence="1">
    <location>
        <begin position="149"/>
        <end position="167"/>
    </location>
</feature>
<evidence type="ECO:0000313" key="4">
    <source>
        <dbReference type="Proteomes" id="UP000028725"/>
    </source>
</evidence>
<keyword evidence="4" id="KW-1185">Reference proteome</keyword>
<dbReference type="PANTHER" id="PTHR30258">
    <property type="entry name" value="TYPE II SECRETION SYSTEM PROTEIN GSPE-RELATED"/>
    <property type="match status" value="1"/>
</dbReference>
<evidence type="ECO:0000259" key="2">
    <source>
        <dbReference type="Pfam" id="PF05157"/>
    </source>
</evidence>
<name>A0A085W4B8_9BACT</name>
<organism evidence="3 4">
    <name type="scientific">Hyalangium minutum</name>
    <dbReference type="NCBI Taxonomy" id="394096"/>
    <lineage>
        <taxon>Bacteria</taxon>
        <taxon>Pseudomonadati</taxon>
        <taxon>Myxococcota</taxon>
        <taxon>Myxococcia</taxon>
        <taxon>Myxococcales</taxon>
        <taxon>Cystobacterineae</taxon>
        <taxon>Archangiaceae</taxon>
        <taxon>Hyalangium</taxon>
    </lineage>
</organism>
<comment type="caution">
    <text evidence="3">The sequence shown here is derived from an EMBL/GenBank/DDBJ whole genome shotgun (WGS) entry which is preliminary data.</text>
</comment>
<dbReference type="PANTHER" id="PTHR30258:SF1">
    <property type="entry name" value="PROTEIN TRANSPORT PROTEIN HOFB HOMOLOG"/>
    <property type="match status" value="1"/>
</dbReference>
<protein>
    <submittedName>
        <fullName evidence="3">Type II secretory pathway, ATPase PulE/Tfp pilus assembly pathway, ATPase PilB</fullName>
    </submittedName>
</protein>
<sequence>MSRKRIGEILLERGAITTAQLDAGLKAQRQTQQRLGATLVSMGAITEPMLVQALSEALEIPVVDLRTVTVDWAAVHLVRARFCEKHEVFPYVMESVGGRRQLVVAMTDPLNQSAIEEIEFTTGLKVSPRVAALSGVRGAIMRYYHKTTPGAAASPARSTPSALPSAARGTGQRPAVSAPPPRAGDDDDEEVIVGEEVGPGEKTERTSLAELIQQREKQRRQKRGQGESKGKSRPAGNSDVLDDLDSLLGGLREEPDRVEELERKFWALMRIMARKGLLTKEEFTRELDDDKA</sequence>
<dbReference type="SUPFAM" id="SSF160246">
    <property type="entry name" value="EspE N-terminal domain-like"/>
    <property type="match status" value="1"/>
</dbReference>
<gene>
    <name evidence="3" type="ORF">DB31_3965</name>
</gene>
<dbReference type="RefSeq" id="WP_044197287.1">
    <property type="nucleotide sequence ID" value="NZ_JMCB01000021.1"/>
</dbReference>
<dbReference type="Gene3D" id="3.30.300.160">
    <property type="entry name" value="Type II secretion system, protein E, N-terminal domain"/>
    <property type="match status" value="1"/>
</dbReference>
<evidence type="ECO:0000313" key="3">
    <source>
        <dbReference type="EMBL" id="KFE62531.1"/>
    </source>
</evidence>
<dbReference type="STRING" id="394096.DB31_3965"/>
<dbReference type="InterPro" id="IPR037257">
    <property type="entry name" value="T2SS_E_N_sf"/>
</dbReference>
<dbReference type="PATRIC" id="fig|394096.3.peg.7701"/>
<dbReference type="OrthoDB" id="5506636at2"/>
<reference evidence="3 4" key="1">
    <citation type="submission" date="2014-04" db="EMBL/GenBank/DDBJ databases">
        <title>Genome assembly of Hyalangium minutum DSM 14724.</title>
        <authorList>
            <person name="Sharma G."/>
            <person name="Subramanian S."/>
        </authorList>
    </citation>
    <scope>NUCLEOTIDE SEQUENCE [LARGE SCALE GENOMIC DNA]</scope>
    <source>
        <strain evidence="3 4">DSM 14724</strain>
    </source>
</reference>
<dbReference type="GO" id="GO:0016887">
    <property type="term" value="F:ATP hydrolysis activity"/>
    <property type="evidence" value="ECO:0007669"/>
    <property type="project" value="TreeGrafter"/>
</dbReference>
<dbReference type="Proteomes" id="UP000028725">
    <property type="component" value="Unassembled WGS sequence"/>
</dbReference>
<accession>A0A085W4B8</accession>
<dbReference type="AlphaFoldDB" id="A0A085W4B8"/>
<dbReference type="Pfam" id="PF05157">
    <property type="entry name" value="MshEN"/>
    <property type="match status" value="1"/>
</dbReference>